<organism evidence="1 2">
    <name type="scientific">Trichoderma longibrachiatum ATCC 18648</name>
    <dbReference type="NCBI Taxonomy" id="983965"/>
    <lineage>
        <taxon>Eukaryota</taxon>
        <taxon>Fungi</taxon>
        <taxon>Dikarya</taxon>
        <taxon>Ascomycota</taxon>
        <taxon>Pezizomycotina</taxon>
        <taxon>Sordariomycetes</taxon>
        <taxon>Hypocreomycetidae</taxon>
        <taxon>Hypocreales</taxon>
        <taxon>Hypocreaceae</taxon>
        <taxon>Trichoderma</taxon>
    </lineage>
</organism>
<keyword evidence="2" id="KW-1185">Reference proteome</keyword>
<gene>
    <name evidence="1" type="ORF">M440DRAFT_1462636</name>
</gene>
<evidence type="ECO:0000313" key="2">
    <source>
        <dbReference type="Proteomes" id="UP000240760"/>
    </source>
</evidence>
<proteinExistence type="predicted"/>
<reference evidence="1 2" key="1">
    <citation type="submission" date="2016-07" db="EMBL/GenBank/DDBJ databases">
        <title>Multiple horizontal gene transfer events from other fungi enriched the ability of initially mycotrophic Trichoderma (Ascomycota) to feed on dead plant biomass.</title>
        <authorList>
            <consortium name="DOE Joint Genome Institute"/>
            <person name="Aerts A."/>
            <person name="Atanasova L."/>
            <person name="Chenthamara K."/>
            <person name="Zhang J."/>
            <person name="Grujic M."/>
            <person name="Henrissat B."/>
            <person name="Kuo A."/>
            <person name="Salamov A."/>
            <person name="Lipzen A."/>
            <person name="Labutti K."/>
            <person name="Barry K."/>
            <person name="Miao Y."/>
            <person name="Rahimi M.J."/>
            <person name="Shen Q."/>
            <person name="Grigoriev I.V."/>
            <person name="Kubicek C.P."/>
            <person name="Druzhinina I.S."/>
        </authorList>
    </citation>
    <scope>NUCLEOTIDE SEQUENCE [LARGE SCALE GENOMIC DNA]</scope>
    <source>
        <strain evidence="1 2">ATCC 18648</strain>
    </source>
</reference>
<dbReference type="Proteomes" id="UP000240760">
    <property type="component" value="Unassembled WGS sequence"/>
</dbReference>
<name>A0A2T4C5F4_TRILO</name>
<dbReference type="AlphaFoldDB" id="A0A2T4C5F4"/>
<evidence type="ECO:0000313" key="1">
    <source>
        <dbReference type="EMBL" id="PTB76791.1"/>
    </source>
</evidence>
<dbReference type="EMBL" id="KZ679131">
    <property type="protein sequence ID" value="PTB76791.1"/>
    <property type="molecule type" value="Genomic_DNA"/>
</dbReference>
<accession>A0A2T4C5F4</accession>
<protein>
    <submittedName>
        <fullName evidence="1">Uncharacterized protein</fullName>
    </submittedName>
</protein>
<sequence length="162" mass="17772">MAQLPPPLAIPSSVHAFAADTLEDTPGLRTQNRAICLKDQARKLLLNLRNSLEANGETLPEPPSHGSLLSSFRTRGRRSCGSTGQLDKGLSIERPTRRTRFEQCLPMRPCGEEADLAKDLVRGHRAWSTRTEKRTPGLDVKQMLAMMESTAMATVDSAMAFG</sequence>